<comment type="similarity">
    <text evidence="7">Belongs to the IspG family.</text>
</comment>
<dbReference type="InterPro" id="IPR045854">
    <property type="entry name" value="NO2/SO3_Rdtase_4Fe4S_sf"/>
</dbReference>
<comment type="cofactor">
    <cofactor evidence="7">
        <name>[4Fe-4S] cluster</name>
        <dbReference type="ChEBI" id="CHEBI:49883"/>
    </cofactor>
    <text evidence="7">Binds 1 [4Fe-4S] cluster.</text>
</comment>
<dbReference type="NCBIfam" id="NF001540">
    <property type="entry name" value="PRK00366.1"/>
    <property type="match status" value="1"/>
</dbReference>
<protein>
    <recommendedName>
        <fullName evidence="7">4-hydroxy-3-methylbut-2-en-1-yl diphosphate synthase (flavodoxin)</fullName>
        <ecNumber evidence="7">1.17.7.3</ecNumber>
    </recommendedName>
    <alternativeName>
        <fullName evidence="7">1-hydroxy-2-methyl-2-(E)-butenyl 4-diphosphate synthase</fullName>
    </alternativeName>
</protein>
<evidence type="ECO:0000256" key="3">
    <source>
        <dbReference type="ARBA" id="ARBA00023002"/>
    </source>
</evidence>
<gene>
    <name evidence="7 11" type="primary">ispG</name>
    <name evidence="11" type="synonym">gcpE</name>
    <name evidence="11" type="ORF">LRS13_16820</name>
</gene>
<dbReference type="InterPro" id="IPR058578">
    <property type="entry name" value="IspG_TIM"/>
</dbReference>
<dbReference type="Proteomes" id="UP001058860">
    <property type="component" value="Chromosome"/>
</dbReference>
<evidence type="ECO:0000256" key="4">
    <source>
        <dbReference type="ARBA" id="ARBA00023004"/>
    </source>
</evidence>
<dbReference type="Gene3D" id="3.20.20.20">
    <property type="entry name" value="Dihydropteroate synthase-like"/>
    <property type="match status" value="1"/>
</dbReference>
<evidence type="ECO:0000256" key="7">
    <source>
        <dbReference type="HAMAP-Rule" id="MF_00159"/>
    </source>
</evidence>
<feature type="binding site" evidence="7">
    <location>
        <position position="305"/>
    </location>
    <ligand>
        <name>[4Fe-4S] cluster</name>
        <dbReference type="ChEBI" id="CHEBI:49883"/>
    </ligand>
</feature>
<dbReference type="PIRSF" id="PIRSF004640">
    <property type="entry name" value="IspG"/>
    <property type="match status" value="1"/>
</dbReference>
<dbReference type="EMBL" id="CP088295">
    <property type="protein sequence ID" value="UUY02355.1"/>
    <property type="molecule type" value="Genomic_DNA"/>
</dbReference>
<evidence type="ECO:0000259" key="10">
    <source>
        <dbReference type="Pfam" id="PF26540"/>
    </source>
</evidence>
<dbReference type="Pfam" id="PF04551">
    <property type="entry name" value="GcpE"/>
    <property type="match status" value="1"/>
</dbReference>
<dbReference type="InterPro" id="IPR016425">
    <property type="entry name" value="IspG_bac"/>
</dbReference>
<accession>A0ABY5PCF3</accession>
<dbReference type="SUPFAM" id="SSF56014">
    <property type="entry name" value="Nitrite and sulphite reductase 4Fe-4S domain-like"/>
    <property type="match status" value="1"/>
</dbReference>
<reference evidence="12" key="1">
    <citation type="submission" date="2021-11" db="EMBL/GenBank/DDBJ databases">
        <title>Cultivation dependent microbiological survey of springs from the worlds oldest radium mine currently devoted to the extraction of radon-saturated water.</title>
        <authorList>
            <person name="Kapinusova G."/>
            <person name="Smrhova T."/>
            <person name="Strejcek M."/>
            <person name="Suman J."/>
            <person name="Jani K."/>
            <person name="Pajer P."/>
            <person name="Uhlik O."/>
        </authorList>
    </citation>
    <scope>NUCLEOTIDE SEQUENCE [LARGE SCALE GENOMIC DNA]</scope>
    <source>
        <strain evidence="12">J379</strain>
    </source>
</reference>
<evidence type="ECO:0000259" key="9">
    <source>
        <dbReference type="Pfam" id="PF04551"/>
    </source>
</evidence>
<feature type="domain" description="IspG TIM-barrel" evidence="9">
    <location>
        <begin position="4"/>
        <end position="245"/>
    </location>
</feature>
<dbReference type="NCBIfam" id="TIGR00612">
    <property type="entry name" value="ispG_gcpE"/>
    <property type="match status" value="1"/>
</dbReference>
<evidence type="ECO:0000313" key="12">
    <source>
        <dbReference type="Proteomes" id="UP001058860"/>
    </source>
</evidence>
<dbReference type="PANTHER" id="PTHR30454:SF0">
    <property type="entry name" value="4-HYDROXY-3-METHYLBUT-2-EN-1-YL DIPHOSPHATE SYNTHASE (FERREDOXIN), CHLOROPLASTIC"/>
    <property type="match status" value="1"/>
</dbReference>
<evidence type="ECO:0000256" key="5">
    <source>
        <dbReference type="ARBA" id="ARBA00023014"/>
    </source>
</evidence>
<sequence>MASTRQITVGGVPIGGGAPVAVQTMTKTETANLQATMAQIHRVAEAGADLVRVAVPREQDAEALKTIVAESPIPIIADIHFNHTLAIKAIEAGAHCVRLNPGNIGGPDKVAEVIAAANKTGTPMRIGVNSGSLPKHLRDLEFENPVEALVTAAVEFVELMERLDFTNFKVSMKSTSVPNTIASNRLLAERIPYPLHLGITEAGTKWAGSLKSAVGLGTLLADGVGDTVRISLSTFHAEEEVKVAWEILKALKLRERGPVLIACPTCGRLQFDMDSVVAEVERRLEAYEDPIEVSVLGCAVNGIGEARHADFGITGAKDAGMIFSKGEPLKKVPTDQLVDELFVEIDRYYASGKKVVRDEAQAAEAVQWLSENEDLSAVTPERLAAMEAAANEAAGGGDAVLLDESASPTDGRRFTREPAA</sequence>
<feature type="binding site" evidence="7">
    <location>
        <position position="298"/>
    </location>
    <ligand>
        <name>[4Fe-4S] cluster</name>
        <dbReference type="ChEBI" id="CHEBI:49883"/>
    </ligand>
</feature>
<keyword evidence="1 7" id="KW-0004">4Fe-4S</keyword>
<feature type="domain" description="IspG C-terminal" evidence="10">
    <location>
        <begin position="260"/>
        <end position="346"/>
    </location>
</feature>
<dbReference type="InterPro" id="IPR004588">
    <property type="entry name" value="IspG_bac-typ"/>
</dbReference>
<keyword evidence="3 7" id="KW-0560">Oxidoreductase</keyword>
<dbReference type="InterPro" id="IPR036849">
    <property type="entry name" value="Enolase-like_C_sf"/>
</dbReference>
<organism evidence="11 12">
    <name type="scientific">Svornostia abyssi</name>
    <dbReference type="NCBI Taxonomy" id="2898438"/>
    <lineage>
        <taxon>Bacteria</taxon>
        <taxon>Bacillati</taxon>
        <taxon>Actinomycetota</taxon>
        <taxon>Thermoleophilia</taxon>
        <taxon>Solirubrobacterales</taxon>
        <taxon>Baekduiaceae</taxon>
        <taxon>Svornostia</taxon>
    </lineage>
</organism>
<evidence type="ECO:0000313" key="11">
    <source>
        <dbReference type="EMBL" id="UUY02355.1"/>
    </source>
</evidence>
<keyword evidence="4 7" id="KW-0408">Iron</keyword>
<dbReference type="GO" id="GO:0046429">
    <property type="term" value="F:4-hydroxy-3-methylbut-2-en-1-yl diphosphate synthase activity (ferredoxin)"/>
    <property type="evidence" value="ECO:0007669"/>
    <property type="project" value="UniProtKB-EC"/>
</dbReference>
<comment type="function">
    <text evidence="7">Converts 2C-methyl-D-erythritol 2,4-cyclodiphosphate (ME-2,4cPP) into 1-hydroxy-2-methyl-2-(E)-butenyl 4-diphosphate.</text>
</comment>
<evidence type="ECO:0000256" key="6">
    <source>
        <dbReference type="ARBA" id="ARBA00023229"/>
    </source>
</evidence>
<dbReference type="RefSeq" id="WP_353862884.1">
    <property type="nucleotide sequence ID" value="NZ_CP088295.1"/>
</dbReference>
<keyword evidence="6 7" id="KW-0414">Isoprene biosynthesis</keyword>
<name>A0ABY5PCF3_9ACTN</name>
<dbReference type="InterPro" id="IPR058579">
    <property type="entry name" value="IspG_C"/>
</dbReference>
<comment type="pathway">
    <text evidence="7">Isoprenoid biosynthesis; isopentenyl diphosphate biosynthesis via DXP pathway; isopentenyl diphosphate from 1-deoxy-D-xylulose 5-phosphate: step 5/6.</text>
</comment>
<dbReference type="SUPFAM" id="SSF51604">
    <property type="entry name" value="Enolase C-terminal domain-like"/>
    <property type="match status" value="1"/>
</dbReference>
<dbReference type="Pfam" id="PF26540">
    <property type="entry name" value="GcpE_C"/>
    <property type="match status" value="1"/>
</dbReference>
<evidence type="ECO:0000256" key="1">
    <source>
        <dbReference type="ARBA" id="ARBA00022485"/>
    </source>
</evidence>
<dbReference type="EC" id="1.17.7.3" evidence="7"/>
<proteinExistence type="inferred from homology"/>
<dbReference type="Gene3D" id="3.30.413.10">
    <property type="entry name" value="Sulfite Reductase Hemoprotein, domain 1"/>
    <property type="match status" value="1"/>
</dbReference>
<keyword evidence="12" id="KW-1185">Reference proteome</keyword>
<evidence type="ECO:0000256" key="2">
    <source>
        <dbReference type="ARBA" id="ARBA00022723"/>
    </source>
</evidence>
<dbReference type="PANTHER" id="PTHR30454">
    <property type="entry name" value="4-HYDROXY-3-METHYLBUT-2-EN-1-YL DIPHOSPHATE SYNTHASE"/>
    <property type="match status" value="1"/>
</dbReference>
<keyword evidence="5 7" id="KW-0411">Iron-sulfur</keyword>
<keyword evidence="2 7" id="KW-0479">Metal-binding</keyword>
<dbReference type="InterPro" id="IPR011005">
    <property type="entry name" value="Dihydropteroate_synth-like_sf"/>
</dbReference>
<feature type="binding site" evidence="7">
    <location>
        <position position="263"/>
    </location>
    <ligand>
        <name>[4Fe-4S] cluster</name>
        <dbReference type="ChEBI" id="CHEBI:49883"/>
    </ligand>
</feature>
<feature type="binding site" evidence="7">
    <location>
        <position position="266"/>
    </location>
    <ligand>
        <name>[4Fe-4S] cluster</name>
        <dbReference type="ChEBI" id="CHEBI:49883"/>
    </ligand>
</feature>
<feature type="region of interest" description="Disordered" evidence="8">
    <location>
        <begin position="394"/>
        <end position="420"/>
    </location>
</feature>
<dbReference type="HAMAP" id="MF_00159">
    <property type="entry name" value="IspG"/>
    <property type="match status" value="1"/>
</dbReference>
<evidence type="ECO:0000256" key="8">
    <source>
        <dbReference type="SAM" id="MobiDB-lite"/>
    </source>
</evidence>
<comment type="catalytic activity">
    <reaction evidence="7">
        <text>(2E)-4-hydroxy-3-methylbut-2-enyl diphosphate + oxidized [flavodoxin] + H2O + 2 H(+) = 2-C-methyl-D-erythritol 2,4-cyclic diphosphate + reduced [flavodoxin]</text>
        <dbReference type="Rhea" id="RHEA:43604"/>
        <dbReference type="Rhea" id="RHEA-COMP:10622"/>
        <dbReference type="Rhea" id="RHEA-COMP:10623"/>
        <dbReference type="ChEBI" id="CHEBI:15377"/>
        <dbReference type="ChEBI" id="CHEBI:15378"/>
        <dbReference type="ChEBI" id="CHEBI:57618"/>
        <dbReference type="ChEBI" id="CHEBI:58210"/>
        <dbReference type="ChEBI" id="CHEBI:58483"/>
        <dbReference type="ChEBI" id="CHEBI:128753"/>
        <dbReference type="EC" id="1.17.7.3"/>
    </reaction>
</comment>
<feature type="compositionally biased region" description="Basic and acidic residues" evidence="8">
    <location>
        <begin position="410"/>
        <end position="420"/>
    </location>
</feature>